<dbReference type="PANTHER" id="PTHR43798:SF31">
    <property type="entry name" value="AB HYDROLASE SUPERFAMILY PROTEIN YCLE"/>
    <property type="match status" value="1"/>
</dbReference>
<name>A0A061JGP5_9PROT</name>
<evidence type="ECO:0000259" key="2">
    <source>
        <dbReference type="Pfam" id="PF00561"/>
    </source>
</evidence>
<dbReference type="PANTHER" id="PTHR43798">
    <property type="entry name" value="MONOACYLGLYCEROL LIPASE"/>
    <property type="match status" value="1"/>
</dbReference>
<dbReference type="AlphaFoldDB" id="A0A061JGP5"/>
<dbReference type="InterPro" id="IPR050266">
    <property type="entry name" value="AB_hydrolase_sf"/>
</dbReference>
<keyword evidence="4" id="KW-1185">Reference proteome</keyword>
<gene>
    <name evidence="3" type="ORF">K737_301185</name>
</gene>
<comment type="caution">
    <text evidence="3">The sequence shown here is derived from an EMBL/GenBank/DDBJ whole genome shotgun (WGS) entry which is preliminary data.</text>
</comment>
<evidence type="ECO:0000256" key="1">
    <source>
        <dbReference type="ARBA" id="ARBA00022801"/>
    </source>
</evidence>
<proteinExistence type="predicted"/>
<evidence type="ECO:0000313" key="4">
    <source>
        <dbReference type="Proteomes" id="UP000026922"/>
    </source>
</evidence>
<organism evidence="3 4">
    <name type="scientific">Holospora undulata HU1</name>
    <dbReference type="NCBI Taxonomy" id="1321371"/>
    <lineage>
        <taxon>Bacteria</taxon>
        <taxon>Pseudomonadati</taxon>
        <taxon>Pseudomonadota</taxon>
        <taxon>Alphaproteobacteria</taxon>
        <taxon>Holosporales</taxon>
        <taxon>Holosporaceae</taxon>
        <taxon>Holospora</taxon>
    </lineage>
</organism>
<dbReference type="GO" id="GO:0016787">
    <property type="term" value="F:hydrolase activity"/>
    <property type="evidence" value="ECO:0007669"/>
    <property type="project" value="UniProtKB-KW"/>
</dbReference>
<reference evidence="3 4" key="1">
    <citation type="journal article" date="2013" name="Genome Announc.">
        <title>Draft Genome Sequence of Holospora undulata Strain HU1, a Micronucleus-Specific Symbiont of the Ciliate Paramecium caudatum.</title>
        <authorList>
            <person name="Dohra H."/>
            <person name="Suzuki H."/>
            <person name="Suzuki T."/>
            <person name="Tanaka K."/>
            <person name="Fujishima M."/>
        </authorList>
    </citation>
    <scope>NUCLEOTIDE SEQUENCE [LARGE SCALE GENOMIC DNA]</scope>
    <source>
        <strain evidence="3 4">HU1</strain>
    </source>
</reference>
<dbReference type="GO" id="GO:0016020">
    <property type="term" value="C:membrane"/>
    <property type="evidence" value="ECO:0007669"/>
    <property type="project" value="TreeGrafter"/>
</dbReference>
<dbReference type="EMBL" id="ARPM03000202">
    <property type="protein sequence ID" value="ETZ04348.1"/>
    <property type="molecule type" value="Genomic_DNA"/>
</dbReference>
<feature type="domain" description="AB hydrolase-1" evidence="2">
    <location>
        <begin position="33"/>
        <end position="267"/>
    </location>
</feature>
<dbReference type="InterPro" id="IPR029058">
    <property type="entry name" value="AB_hydrolase_fold"/>
</dbReference>
<sequence>MKVSTEKIIELNRDNFCLKASVDGSGPVAIVIGSHKYYPRTFSENLKSKLKIICADTRGFVPASPNHTEDDFTVDKLVQDIEAMRVSLGADKIILIGHSIHAFMAMEYARAFPDRVSHLVLIASSPITGQEIYKEADRYFEESVCPERKSALQITMQRFMESGDQSFIARLLSFSPRIWYDANFDASKLWEGVEVNYVGAGIIWGSMFADYNVANALKAISCPIFLALGRYDYFNPPHLWEKYREHVSDLTVRIFEKSGHTPQLEEPDNFDEELMRWLWRR</sequence>
<dbReference type="InterPro" id="IPR000073">
    <property type="entry name" value="AB_hydrolase_1"/>
</dbReference>
<keyword evidence="1 3" id="KW-0378">Hydrolase</keyword>
<evidence type="ECO:0000313" key="3">
    <source>
        <dbReference type="EMBL" id="ETZ04348.1"/>
    </source>
</evidence>
<dbReference type="Pfam" id="PF00561">
    <property type="entry name" value="Abhydrolase_1"/>
    <property type="match status" value="1"/>
</dbReference>
<dbReference type="SUPFAM" id="SSF53474">
    <property type="entry name" value="alpha/beta-Hydrolases"/>
    <property type="match status" value="1"/>
</dbReference>
<dbReference type="Proteomes" id="UP000026922">
    <property type="component" value="Unassembled WGS sequence"/>
</dbReference>
<dbReference type="Gene3D" id="3.40.50.1820">
    <property type="entry name" value="alpha/beta hydrolase"/>
    <property type="match status" value="1"/>
</dbReference>
<protein>
    <submittedName>
        <fullName evidence="3">AB hydrolase superfamily protein YclE</fullName>
    </submittedName>
</protein>
<dbReference type="RefSeq" id="WP_006302609.1">
    <property type="nucleotide sequence ID" value="NZ_ARPM03000202.1"/>
</dbReference>
<accession>A0A061JGP5</accession>